<reference evidence="2" key="2">
    <citation type="submission" date="2022-01" db="EMBL/GenBank/DDBJ databases">
        <authorList>
            <person name="Yamashiro T."/>
            <person name="Shiraishi A."/>
            <person name="Satake H."/>
            <person name="Nakayama K."/>
        </authorList>
    </citation>
    <scope>NUCLEOTIDE SEQUENCE</scope>
</reference>
<comment type="caution">
    <text evidence="2">The sequence shown here is derived from an EMBL/GenBank/DDBJ whole genome shotgun (WGS) entry which is preliminary data.</text>
</comment>
<protein>
    <submittedName>
        <fullName evidence="2">Uncharacterized protein</fullName>
    </submittedName>
</protein>
<reference evidence="2" key="1">
    <citation type="journal article" date="2022" name="Int. J. Mol. Sci.">
        <title>Draft Genome of Tanacetum Coccineum: Genomic Comparison of Closely Related Tanacetum-Family Plants.</title>
        <authorList>
            <person name="Yamashiro T."/>
            <person name="Shiraishi A."/>
            <person name="Nakayama K."/>
            <person name="Satake H."/>
        </authorList>
    </citation>
    <scope>NUCLEOTIDE SEQUENCE</scope>
</reference>
<feature type="region of interest" description="Disordered" evidence="1">
    <location>
        <begin position="27"/>
        <end position="52"/>
    </location>
</feature>
<evidence type="ECO:0000256" key="1">
    <source>
        <dbReference type="SAM" id="MobiDB-lite"/>
    </source>
</evidence>
<evidence type="ECO:0000313" key="2">
    <source>
        <dbReference type="EMBL" id="GJT94055.1"/>
    </source>
</evidence>
<accession>A0ABQ5I1X5</accession>
<gene>
    <name evidence="2" type="ORF">Tco_1082900</name>
</gene>
<evidence type="ECO:0000313" key="3">
    <source>
        <dbReference type="Proteomes" id="UP001151760"/>
    </source>
</evidence>
<dbReference type="EMBL" id="BQNB010020260">
    <property type="protein sequence ID" value="GJT94055.1"/>
    <property type="molecule type" value="Genomic_DNA"/>
</dbReference>
<name>A0ABQ5I1X5_9ASTR</name>
<dbReference type="Proteomes" id="UP001151760">
    <property type="component" value="Unassembled WGS sequence"/>
</dbReference>
<proteinExistence type="predicted"/>
<organism evidence="2 3">
    <name type="scientific">Tanacetum coccineum</name>
    <dbReference type="NCBI Taxonomy" id="301880"/>
    <lineage>
        <taxon>Eukaryota</taxon>
        <taxon>Viridiplantae</taxon>
        <taxon>Streptophyta</taxon>
        <taxon>Embryophyta</taxon>
        <taxon>Tracheophyta</taxon>
        <taxon>Spermatophyta</taxon>
        <taxon>Magnoliopsida</taxon>
        <taxon>eudicotyledons</taxon>
        <taxon>Gunneridae</taxon>
        <taxon>Pentapetalae</taxon>
        <taxon>asterids</taxon>
        <taxon>campanulids</taxon>
        <taxon>Asterales</taxon>
        <taxon>Asteraceae</taxon>
        <taxon>Asteroideae</taxon>
        <taxon>Anthemideae</taxon>
        <taxon>Anthemidinae</taxon>
        <taxon>Tanacetum</taxon>
    </lineage>
</organism>
<keyword evidence="3" id="KW-1185">Reference proteome</keyword>
<sequence length="211" mass="23918">MSTPDYIYPIIVPSYFDIEDAFSSTNTPDYTPASPDYSPASPGNTSSNPSKDLSKDLLASLALSPFYDDPYMKVMQAYNATNNESPIPLPRAPIAPSTILPLSSVLKTTTPMFLSHVRVSHKTRLERHEEQIETIPNFDQLEIKLQEACTQISGFQREQVRYYDEIVLAHVRISTLEMIIEDIQVRHRSYMQSLLDTIHELKNHKGGPPDY</sequence>